<gene>
    <name evidence="2" type="ORF">M501DRAFT_591309</name>
</gene>
<sequence length="364" mass="42721">MQLRVMHLTPPSPVSSLEEEEIEETPLPYQTGVSRPPTPFPTAGNWLGEETLRQRLDHQQCWACGNVHAHTASECPAQNQGQRIRVQTSNGPSLIYRIMEQQRQLEQEFRDWEPIEPESDADVIVEEQQLNLAPRAEDCLAFRWMQCKEGDCLYHKQQRATAKFRDRDPTHMHLPESECQVKGCKTHEGETKTLEKNRGLEPPVGDCGKYDSFSCTDKLKCRRHYWALIHAECVAATWVDCEYGTDCWYHRGLEEEFYKGKVFPWETEGFRDERETIEQATRCDATDFGQCAIRGMWCDYHTAQRWRAGIKSNPSHNAVIKRECRELECEEHRKGPYYDRHDRLHWTERSRSMTLPYTARERQR</sequence>
<organism evidence="2 3">
    <name type="scientific">Patellaria atrata CBS 101060</name>
    <dbReference type="NCBI Taxonomy" id="1346257"/>
    <lineage>
        <taxon>Eukaryota</taxon>
        <taxon>Fungi</taxon>
        <taxon>Dikarya</taxon>
        <taxon>Ascomycota</taxon>
        <taxon>Pezizomycotina</taxon>
        <taxon>Dothideomycetes</taxon>
        <taxon>Dothideomycetes incertae sedis</taxon>
        <taxon>Patellariales</taxon>
        <taxon>Patellariaceae</taxon>
        <taxon>Patellaria</taxon>
    </lineage>
</organism>
<reference evidence="2" key="1">
    <citation type="journal article" date="2020" name="Stud. Mycol.">
        <title>101 Dothideomycetes genomes: a test case for predicting lifestyles and emergence of pathogens.</title>
        <authorList>
            <person name="Haridas S."/>
            <person name="Albert R."/>
            <person name="Binder M."/>
            <person name="Bloem J."/>
            <person name="Labutti K."/>
            <person name="Salamov A."/>
            <person name="Andreopoulos B."/>
            <person name="Baker S."/>
            <person name="Barry K."/>
            <person name="Bills G."/>
            <person name="Bluhm B."/>
            <person name="Cannon C."/>
            <person name="Castanera R."/>
            <person name="Culley D."/>
            <person name="Daum C."/>
            <person name="Ezra D."/>
            <person name="Gonzalez J."/>
            <person name="Henrissat B."/>
            <person name="Kuo A."/>
            <person name="Liang C."/>
            <person name="Lipzen A."/>
            <person name="Lutzoni F."/>
            <person name="Magnuson J."/>
            <person name="Mondo S."/>
            <person name="Nolan M."/>
            <person name="Ohm R."/>
            <person name="Pangilinan J."/>
            <person name="Park H.-J."/>
            <person name="Ramirez L."/>
            <person name="Alfaro M."/>
            <person name="Sun H."/>
            <person name="Tritt A."/>
            <person name="Yoshinaga Y."/>
            <person name="Zwiers L.-H."/>
            <person name="Turgeon B."/>
            <person name="Goodwin S."/>
            <person name="Spatafora J."/>
            <person name="Crous P."/>
            <person name="Grigoriev I."/>
        </authorList>
    </citation>
    <scope>NUCLEOTIDE SEQUENCE</scope>
    <source>
        <strain evidence="2">CBS 101060</strain>
    </source>
</reference>
<accession>A0A9P4S1H0</accession>
<name>A0A9P4S1H0_9PEZI</name>
<evidence type="ECO:0000313" key="3">
    <source>
        <dbReference type="Proteomes" id="UP000799429"/>
    </source>
</evidence>
<protein>
    <submittedName>
        <fullName evidence="2">Uncharacterized protein</fullName>
    </submittedName>
</protein>
<dbReference type="EMBL" id="MU006119">
    <property type="protein sequence ID" value="KAF2834409.1"/>
    <property type="molecule type" value="Genomic_DNA"/>
</dbReference>
<dbReference type="AlphaFoldDB" id="A0A9P4S1H0"/>
<proteinExistence type="predicted"/>
<evidence type="ECO:0000313" key="2">
    <source>
        <dbReference type="EMBL" id="KAF2834409.1"/>
    </source>
</evidence>
<evidence type="ECO:0000256" key="1">
    <source>
        <dbReference type="SAM" id="MobiDB-lite"/>
    </source>
</evidence>
<keyword evidence="3" id="KW-1185">Reference proteome</keyword>
<comment type="caution">
    <text evidence="2">The sequence shown here is derived from an EMBL/GenBank/DDBJ whole genome shotgun (WGS) entry which is preliminary data.</text>
</comment>
<dbReference type="Proteomes" id="UP000799429">
    <property type="component" value="Unassembled WGS sequence"/>
</dbReference>
<feature type="region of interest" description="Disordered" evidence="1">
    <location>
        <begin position="1"/>
        <end position="20"/>
    </location>
</feature>